<dbReference type="Proteomes" id="UP000504615">
    <property type="component" value="Unplaced"/>
</dbReference>
<dbReference type="KEGG" id="pbar:105428980"/>
<accession>A0A6I9X649</accession>
<dbReference type="GO" id="GO:0005777">
    <property type="term" value="C:peroxisome"/>
    <property type="evidence" value="ECO:0007669"/>
    <property type="project" value="UniProtKB-SubCell"/>
</dbReference>
<keyword evidence="2" id="KW-1185">Reference proteome</keyword>
<protein>
    <recommendedName>
        <fullName evidence="1">Peroxisomal leader peptide-processing protease</fullName>
        <ecNumber evidence="1">3.4.21.-</ecNumber>
    </recommendedName>
</protein>
<comment type="subcellular location">
    <subcellularLocation>
        <location evidence="1">Peroxisome</location>
    </subcellularLocation>
</comment>
<comment type="function">
    <text evidence="1">Peroxisomal protease that mediates both the removal of the leader peptide from proteins containing a PTS2 target sequence and processes several PTS1-containing proteins. Catalyzes the processing of PTS1-proteins involved in the peroxisomal beta-oxidation of fatty acids.</text>
</comment>
<sequence length="547" mass="60625">MWQLRSLREYPRCLIAQLSPPCCKTRCYLGCNSIVGKDEKHSEQRTVLHSPIDKDPLTPPRGCSGISISKEWILTHGAALDSIIDKSRVISSFIMNMIPGELSMVPRELTSKLKFRAYRELAIDDESRRSAIQEHDGTIVAAWWCPLLKKAFDEFFKTWSFPKSTEFDRSLRPIFLLIRIYDSDESVVEIPTVEQALSCLLDQTPRNHTRGSSVEIESTPFSNPVFIGSIARGVISNVIGDEDCIITTDAYAFPGGEGGPVYVIPTNCKSRIISGMVIAPLSWCRGEWVDYTFAANLTPCLLNILRKKDLSRPSIMDHAYYEDADALDRGVVLVRCGINWGTGVLVDKDTGTFLTCSHVVAEAPEREISIVMRTNEPNSRVNAKLLYRTPENQPYDIAVLKVDSQDVDPWLRPIRLSDAPILKGEPVVSIGFPFSSTIRPTISGGVVSKSMDCALLTTCCVQSGTSGGPIVSRVTGDMLGIVVCNVVSSDGNVLYPRMSLAVPATTLSGPLREYLRTDNPDVLRTFTSSDAVVRKIWDFYPFLLSKL</sequence>
<gene>
    <name evidence="3" type="primary">LOC105428980</name>
</gene>
<dbReference type="OrthoDB" id="17845at2759"/>
<dbReference type="Gene3D" id="2.40.10.10">
    <property type="entry name" value="Trypsin-like serine proteases"/>
    <property type="match status" value="2"/>
</dbReference>
<comment type="similarity">
    <text evidence="1">Belongs to the peptidase S1B family.</text>
</comment>
<keyword evidence="1" id="KW-0645">Protease</keyword>
<evidence type="ECO:0000313" key="3">
    <source>
        <dbReference type="RefSeq" id="XP_011639917.1"/>
    </source>
</evidence>
<dbReference type="AlphaFoldDB" id="A0A6I9X649"/>
<proteinExistence type="inferred from homology"/>
<dbReference type="EC" id="3.4.21.-" evidence="1"/>
<dbReference type="GO" id="GO:0031998">
    <property type="term" value="P:regulation of fatty acid beta-oxidation"/>
    <property type="evidence" value="ECO:0007669"/>
    <property type="project" value="TreeGrafter"/>
</dbReference>
<dbReference type="GeneID" id="105428980"/>
<evidence type="ECO:0000313" key="2">
    <source>
        <dbReference type="Proteomes" id="UP000504615"/>
    </source>
</evidence>
<comment type="PTM">
    <text evidence="1">The full-lengh TYSND1 is the active the proteolytic processing of PTS1- and PTS2-proteins and in self-cleavage, and intermolecular self-cleavage of TYSND1 down-regulates its protease activity.</text>
</comment>
<keyword evidence="1" id="KW-0720">Serine protease</keyword>
<dbReference type="GO" id="GO:0016485">
    <property type="term" value="P:protein processing"/>
    <property type="evidence" value="ECO:0007669"/>
    <property type="project" value="InterPro"/>
</dbReference>
<dbReference type="PANTHER" id="PTHR21004:SF0">
    <property type="entry name" value="PEROXISOMAL LEADER PEPTIDE-PROCESSING PROTEASE"/>
    <property type="match status" value="1"/>
</dbReference>
<dbReference type="InterPro" id="IPR009003">
    <property type="entry name" value="Peptidase_S1_PA"/>
</dbReference>
<dbReference type="PANTHER" id="PTHR21004">
    <property type="entry name" value="SERINE PROTEASE-RELATED"/>
    <property type="match status" value="1"/>
</dbReference>
<reference evidence="3" key="1">
    <citation type="submission" date="2025-08" db="UniProtKB">
        <authorList>
            <consortium name="RefSeq"/>
        </authorList>
    </citation>
    <scope>IDENTIFICATION</scope>
</reference>
<organism evidence="2 3">
    <name type="scientific">Pogonomyrmex barbatus</name>
    <name type="common">red harvester ant</name>
    <dbReference type="NCBI Taxonomy" id="144034"/>
    <lineage>
        <taxon>Eukaryota</taxon>
        <taxon>Metazoa</taxon>
        <taxon>Ecdysozoa</taxon>
        <taxon>Arthropoda</taxon>
        <taxon>Hexapoda</taxon>
        <taxon>Insecta</taxon>
        <taxon>Pterygota</taxon>
        <taxon>Neoptera</taxon>
        <taxon>Endopterygota</taxon>
        <taxon>Hymenoptera</taxon>
        <taxon>Apocrita</taxon>
        <taxon>Aculeata</taxon>
        <taxon>Formicoidea</taxon>
        <taxon>Formicidae</taxon>
        <taxon>Myrmicinae</taxon>
        <taxon>Pogonomyrmex</taxon>
    </lineage>
</organism>
<dbReference type="SUPFAM" id="SSF50494">
    <property type="entry name" value="Trypsin-like serine proteases"/>
    <property type="match status" value="1"/>
</dbReference>
<dbReference type="Pfam" id="PF13365">
    <property type="entry name" value="Trypsin_2"/>
    <property type="match status" value="1"/>
</dbReference>
<dbReference type="GO" id="GO:0004252">
    <property type="term" value="F:serine-type endopeptidase activity"/>
    <property type="evidence" value="ECO:0007669"/>
    <property type="project" value="InterPro"/>
</dbReference>
<dbReference type="InterPro" id="IPR039245">
    <property type="entry name" value="TYSND1/DEG15"/>
</dbReference>
<dbReference type="InterPro" id="IPR043504">
    <property type="entry name" value="Peptidase_S1_PA_chymotrypsin"/>
</dbReference>
<dbReference type="RefSeq" id="XP_011639917.1">
    <property type="nucleotide sequence ID" value="XM_011641615.2"/>
</dbReference>
<keyword evidence="1" id="KW-0378">Hydrolase</keyword>
<evidence type="ECO:0000256" key="1">
    <source>
        <dbReference type="PIRNR" id="PIRNR037989"/>
    </source>
</evidence>
<name>A0A6I9X649_9HYME</name>
<keyword evidence="1" id="KW-0576">Peroxisome</keyword>